<dbReference type="Proteomes" id="UP000789525">
    <property type="component" value="Unassembled WGS sequence"/>
</dbReference>
<accession>A0ACA9JYZ6</accession>
<keyword evidence="2" id="KW-1185">Reference proteome</keyword>
<protein>
    <submittedName>
        <fullName evidence="1">13977_t:CDS:1</fullName>
    </submittedName>
</protein>
<comment type="caution">
    <text evidence="1">The sequence shown here is derived from an EMBL/GenBank/DDBJ whole genome shotgun (WGS) entry which is preliminary data.</text>
</comment>
<reference evidence="1" key="1">
    <citation type="submission" date="2021-06" db="EMBL/GenBank/DDBJ databases">
        <authorList>
            <person name="Kallberg Y."/>
            <person name="Tangrot J."/>
            <person name="Rosling A."/>
        </authorList>
    </citation>
    <scope>NUCLEOTIDE SEQUENCE</scope>
    <source>
        <strain evidence="1">CL356</strain>
    </source>
</reference>
<proteinExistence type="predicted"/>
<dbReference type="EMBL" id="CAJVPT010000308">
    <property type="protein sequence ID" value="CAG8442643.1"/>
    <property type="molecule type" value="Genomic_DNA"/>
</dbReference>
<gene>
    <name evidence="1" type="ORF">ACOLOM_LOCUS333</name>
</gene>
<sequence>MNFHNHTLTLLDGTDVLLDIPQELPPPKQISLPEKEYFEMVKWYTNTLGMNESQSENAIISNELYLKE</sequence>
<evidence type="ECO:0000313" key="2">
    <source>
        <dbReference type="Proteomes" id="UP000789525"/>
    </source>
</evidence>
<organism evidence="1 2">
    <name type="scientific">Acaulospora colombiana</name>
    <dbReference type="NCBI Taxonomy" id="27376"/>
    <lineage>
        <taxon>Eukaryota</taxon>
        <taxon>Fungi</taxon>
        <taxon>Fungi incertae sedis</taxon>
        <taxon>Mucoromycota</taxon>
        <taxon>Glomeromycotina</taxon>
        <taxon>Glomeromycetes</taxon>
        <taxon>Diversisporales</taxon>
        <taxon>Acaulosporaceae</taxon>
        <taxon>Acaulospora</taxon>
    </lineage>
</organism>
<evidence type="ECO:0000313" key="1">
    <source>
        <dbReference type="EMBL" id="CAG8442643.1"/>
    </source>
</evidence>
<name>A0ACA9JYZ6_9GLOM</name>